<gene>
    <name evidence="2" type="ORF">H0G86_011109</name>
</gene>
<dbReference type="Proteomes" id="UP000826661">
    <property type="component" value="Chromosome VI"/>
</dbReference>
<feature type="compositionally biased region" description="Polar residues" evidence="1">
    <location>
        <begin position="220"/>
        <end position="244"/>
    </location>
</feature>
<dbReference type="Pfam" id="PF01803">
    <property type="entry name" value="LIM_bind"/>
    <property type="match status" value="1"/>
</dbReference>
<feature type="region of interest" description="Disordered" evidence="1">
    <location>
        <begin position="208"/>
        <end position="334"/>
    </location>
</feature>
<keyword evidence="3" id="KW-1185">Reference proteome</keyword>
<evidence type="ECO:0000313" key="2">
    <source>
        <dbReference type="EMBL" id="QYT04183.1"/>
    </source>
</evidence>
<feature type="compositionally biased region" description="Basic residues" evidence="1">
    <location>
        <begin position="730"/>
        <end position="739"/>
    </location>
</feature>
<dbReference type="PANTHER" id="PTHR10378">
    <property type="entry name" value="LIM DOMAIN-BINDING PROTEIN"/>
    <property type="match status" value="1"/>
</dbReference>
<accession>A0A8G0LKW2</accession>
<sequence>MMATSMGPNFAGHPAMGHPGVAGHPMGGPGMPPNAGQQGAPAGMPHQFAGGHIAVSGPGGPVNPALMGAIPPGASPGPHAVHQLSPAQQQQMFQQQQHLQQQFNINNPSAQMAAIRQQQLLHQQQRQQAMFAQQFQNMNAAGVNGMPMGMQLSPQQLHQLRQRNAAAGLGHVGQHNPQAAIMAQQLALQQHAAQQQAAQQAQQQAAQQQAQQQAAHNQQMSANHSQAQHMAMNAQSMPGMPQQNPMAAGAQTQMGAQQQQTPQQQPGQPQPQPQQQPGPQSQPTPQQTSQAGTPAASGQQTPSQTPAPTPVHANQIPPGQAQPQQAQAPNQAQMAAAATQQLMANSMMQQQLREGMKTRCLLKLMQFGERLSGFPGAKSKDDLSYWNRFVAQFFSSPNGVFRFSLHVGESEDSPDKQYEIAYPAIARFFHTNYSSGVKSMQLILDSGSSDRPLPGDCYCIENPRASFVYWYETGSHLVATGTLRAQFDAEQKIELFEFLTTKHEEYVARKHVIEAAKPAHEWVKEWRSLNTMDGKQSPEMSKKGKSRQLKSPQKEPPGVLVDLPDSAVNSKGVTEAVHQFLEIVEVMGQMNPLFGFYHSNPGLSPYAALEQYVATQINSATPIMNGQAMAQGPRTPSFGQFPMGASPAAVHMNLPGSPHIGSPAPGQAPGMQLQPSQQGTSSSGPSANTSPASNKRRRPSTVKVEDDSATPGSGQVNGIQGRGKPQTPRMAKRMKGSAT</sequence>
<evidence type="ECO:0000256" key="1">
    <source>
        <dbReference type="SAM" id="MobiDB-lite"/>
    </source>
</evidence>
<dbReference type="AlphaFoldDB" id="A0A8G0LKW2"/>
<feature type="compositionally biased region" description="Low complexity" evidence="1">
    <location>
        <begin position="245"/>
        <end position="267"/>
    </location>
</feature>
<feature type="region of interest" description="Disordered" evidence="1">
    <location>
        <begin position="1"/>
        <end position="60"/>
    </location>
</feature>
<evidence type="ECO:0000313" key="3">
    <source>
        <dbReference type="Proteomes" id="UP000826661"/>
    </source>
</evidence>
<dbReference type="InterPro" id="IPR029005">
    <property type="entry name" value="LIM-bd/SEUSS"/>
</dbReference>
<organism evidence="2 3">
    <name type="scientific">Trichoderma simmonsii</name>
    <dbReference type="NCBI Taxonomy" id="1491479"/>
    <lineage>
        <taxon>Eukaryota</taxon>
        <taxon>Fungi</taxon>
        <taxon>Dikarya</taxon>
        <taxon>Ascomycota</taxon>
        <taxon>Pezizomycotina</taxon>
        <taxon>Sordariomycetes</taxon>
        <taxon>Hypocreomycetidae</taxon>
        <taxon>Hypocreales</taxon>
        <taxon>Hypocreaceae</taxon>
        <taxon>Trichoderma</taxon>
    </lineage>
</organism>
<reference evidence="2 3" key="1">
    <citation type="journal article" date="2021" name="BMC Genomics">
        <title>Telomere-to-telomere genome assembly of asparaginase-producing Trichoderma simmonsii.</title>
        <authorList>
            <person name="Chung D."/>
            <person name="Kwon Y.M."/>
            <person name="Yang Y."/>
        </authorList>
    </citation>
    <scope>NUCLEOTIDE SEQUENCE [LARGE SCALE GENOMIC DNA]</scope>
    <source>
        <strain evidence="2 3">GH-Sj1</strain>
    </source>
</reference>
<protein>
    <submittedName>
        <fullName evidence="2">Uncharacterized protein</fullName>
    </submittedName>
</protein>
<dbReference type="EMBL" id="CP075869">
    <property type="protein sequence ID" value="QYT04183.1"/>
    <property type="molecule type" value="Genomic_DNA"/>
</dbReference>
<name>A0A8G0LKW2_9HYPO</name>
<feature type="compositionally biased region" description="Low complexity" evidence="1">
    <location>
        <begin position="283"/>
        <end position="306"/>
    </location>
</feature>
<feature type="compositionally biased region" description="Low complexity" evidence="1">
    <location>
        <begin position="672"/>
        <end position="686"/>
    </location>
</feature>
<feature type="region of interest" description="Disordered" evidence="1">
    <location>
        <begin position="530"/>
        <end position="562"/>
    </location>
</feature>
<proteinExistence type="predicted"/>
<feature type="compositionally biased region" description="Low complexity" evidence="1">
    <location>
        <begin position="208"/>
        <end position="219"/>
    </location>
</feature>
<feature type="compositionally biased region" description="Pro residues" evidence="1">
    <location>
        <begin position="268"/>
        <end position="282"/>
    </location>
</feature>
<feature type="compositionally biased region" description="Low complexity" evidence="1">
    <location>
        <begin position="313"/>
        <end position="334"/>
    </location>
</feature>
<feature type="compositionally biased region" description="Low complexity" evidence="1">
    <location>
        <begin position="33"/>
        <end position="47"/>
    </location>
</feature>
<feature type="region of interest" description="Disordered" evidence="1">
    <location>
        <begin position="649"/>
        <end position="739"/>
    </location>
</feature>